<keyword evidence="2" id="KW-1133">Transmembrane helix</keyword>
<evidence type="ECO:0000256" key="2">
    <source>
        <dbReference type="SAM" id="Phobius"/>
    </source>
</evidence>
<feature type="transmembrane region" description="Helical" evidence="2">
    <location>
        <begin position="88"/>
        <end position="108"/>
    </location>
</feature>
<sequence length="209" mass="24236">MSTGFLDLAYLIEISIVFNLAYREVKPLFDKHHIENKTQQITNRQEVKNTIEYCKNNPDKLAEGVVSKSYKKLISSAKTLSKELDESYLIKWMINCNITIVLFILLFATVYQHTPFIEKHITTDRFDFVWWSLFSTLVASVAVPIILTILSDRKIKSIYKKLESNSKTFLDTHSKYLAEKAENQSWADSKELHDKSFQPTANASAEFKR</sequence>
<gene>
    <name evidence="3" type="ORF">MNB_SUP05-SYMBIONT-4-563</name>
</gene>
<evidence type="ECO:0000313" key="3">
    <source>
        <dbReference type="EMBL" id="SFV86383.1"/>
    </source>
</evidence>
<proteinExistence type="predicted"/>
<feature type="compositionally biased region" description="Basic and acidic residues" evidence="1">
    <location>
        <begin position="184"/>
        <end position="196"/>
    </location>
</feature>
<evidence type="ECO:0000256" key="1">
    <source>
        <dbReference type="SAM" id="MobiDB-lite"/>
    </source>
</evidence>
<name>A0A1W1DXF7_9ZZZZ</name>
<protein>
    <submittedName>
        <fullName evidence="3">Uncharacterized protein</fullName>
    </submittedName>
</protein>
<accession>A0A1W1DXF7</accession>
<feature type="transmembrane region" description="Helical" evidence="2">
    <location>
        <begin position="128"/>
        <end position="150"/>
    </location>
</feature>
<reference evidence="3" key="1">
    <citation type="submission" date="2016-10" db="EMBL/GenBank/DDBJ databases">
        <authorList>
            <person name="de Groot N.N."/>
        </authorList>
    </citation>
    <scope>NUCLEOTIDE SEQUENCE</scope>
</reference>
<feature type="region of interest" description="Disordered" evidence="1">
    <location>
        <begin position="184"/>
        <end position="209"/>
    </location>
</feature>
<dbReference type="EMBL" id="FPHY01000073">
    <property type="protein sequence ID" value="SFV86383.1"/>
    <property type="molecule type" value="Genomic_DNA"/>
</dbReference>
<keyword evidence="2" id="KW-0812">Transmembrane</keyword>
<keyword evidence="2" id="KW-0472">Membrane</keyword>
<organism evidence="3">
    <name type="scientific">hydrothermal vent metagenome</name>
    <dbReference type="NCBI Taxonomy" id="652676"/>
    <lineage>
        <taxon>unclassified sequences</taxon>
        <taxon>metagenomes</taxon>
        <taxon>ecological metagenomes</taxon>
    </lineage>
</organism>
<dbReference type="AlphaFoldDB" id="A0A1W1DXF7"/>